<evidence type="ECO:0000256" key="1">
    <source>
        <dbReference type="SAM" id="Coils"/>
    </source>
</evidence>
<feature type="coiled-coil region" evidence="1">
    <location>
        <begin position="18"/>
        <end position="77"/>
    </location>
</feature>
<dbReference type="AlphaFoldDB" id="A0A9X4MF01"/>
<evidence type="ECO:0000313" key="3">
    <source>
        <dbReference type="Proteomes" id="UP001152872"/>
    </source>
</evidence>
<keyword evidence="1" id="KW-0175">Coiled coil</keyword>
<dbReference type="EMBL" id="VBTY01000074">
    <property type="protein sequence ID" value="MDG3494979.1"/>
    <property type="molecule type" value="Genomic_DNA"/>
</dbReference>
<comment type="caution">
    <text evidence="2">The sequence shown here is derived from an EMBL/GenBank/DDBJ whole genome shotgun (WGS) entry which is preliminary data.</text>
</comment>
<dbReference type="RefSeq" id="WP_009627085.1">
    <property type="nucleotide sequence ID" value="NZ_VBTY01000074.1"/>
</dbReference>
<protein>
    <submittedName>
        <fullName evidence="2">Uncharacterized protein</fullName>
    </submittedName>
</protein>
<organism evidence="2 3">
    <name type="scientific">Pseudanabaena catenata USMAC16</name>
    <dbReference type="NCBI Taxonomy" id="1855837"/>
    <lineage>
        <taxon>Bacteria</taxon>
        <taxon>Bacillati</taxon>
        <taxon>Cyanobacteriota</taxon>
        <taxon>Cyanophyceae</taxon>
        <taxon>Pseudanabaenales</taxon>
        <taxon>Pseudanabaenaceae</taxon>
        <taxon>Pseudanabaena</taxon>
    </lineage>
</organism>
<dbReference type="Proteomes" id="UP001152872">
    <property type="component" value="Unassembled WGS sequence"/>
</dbReference>
<proteinExistence type="predicted"/>
<accession>A0A9X4MF01</accession>
<gene>
    <name evidence="2" type="ORF">FEV09_10465</name>
</gene>
<reference evidence="2" key="1">
    <citation type="submission" date="2019-05" db="EMBL/GenBank/DDBJ databases">
        <title>Whole genome sequencing of Pseudanabaena catenata USMAC16.</title>
        <authorList>
            <person name="Khan Z."/>
            <person name="Omar W.M."/>
            <person name="Convey P."/>
            <person name="Merican F."/>
            <person name="Najimudin N."/>
        </authorList>
    </citation>
    <scope>NUCLEOTIDE SEQUENCE</scope>
    <source>
        <strain evidence="2">USMAC16</strain>
    </source>
</reference>
<name>A0A9X4MF01_9CYAN</name>
<sequence>MIDKLFGAIRRFIARSERDIIEEKLGRFDERLDDLESTDQQIYTRLDAIHQVNLANNESLEQKMNASRANQEALKETINTKFEYMSEALKDIKSLIRNTCER</sequence>
<keyword evidence="3" id="KW-1185">Reference proteome</keyword>
<evidence type="ECO:0000313" key="2">
    <source>
        <dbReference type="EMBL" id="MDG3494979.1"/>
    </source>
</evidence>